<dbReference type="SUPFAM" id="SSF48498">
    <property type="entry name" value="Tetracyclin repressor-like, C-terminal domain"/>
    <property type="match status" value="1"/>
</dbReference>
<dbReference type="EMBL" id="CP010849">
    <property type="protein sequence ID" value="AJP00731.1"/>
    <property type="molecule type" value="Genomic_DNA"/>
</dbReference>
<dbReference type="KEGG" id="scw:TU94_03720"/>
<keyword evidence="2 4" id="KW-0238">DNA-binding</keyword>
<dbReference type="PANTHER" id="PTHR30055:SF148">
    <property type="entry name" value="TETR-FAMILY TRANSCRIPTIONAL REGULATOR"/>
    <property type="match status" value="1"/>
</dbReference>
<dbReference type="InterPro" id="IPR009057">
    <property type="entry name" value="Homeodomain-like_sf"/>
</dbReference>
<dbReference type="Gene3D" id="1.10.357.10">
    <property type="entry name" value="Tetracycline Repressor, domain 2"/>
    <property type="match status" value="1"/>
</dbReference>
<dbReference type="Proteomes" id="UP000032234">
    <property type="component" value="Chromosome"/>
</dbReference>
<keyword evidence="3" id="KW-0804">Transcription</keyword>
<evidence type="ECO:0000256" key="2">
    <source>
        <dbReference type="ARBA" id="ARBA00023125"/>
    </source>
</evidence>
<dbReference type="RefSeq" id="WP_044379219.1">
    <property type="nucleotide sequence ID" value="NZ_CP010849.1"/>
</dbReference>
<keyword evidence="7" id="KW-1185">Reference proteome</keyword>
<gene>
    <name evidence="6" type="ORF">TU94_03720</name>
</gene>
<dbReference type="Pfam" id="PF00440">
    <property type="entry name" value="TetR_N"/>
    <property type="match status" value="1"/>
</dbReference>
<dbReference type="GO" id="GO:0003700">
    <property type="term" value="F:DNA-binding transcription factor activity"/>
    <property type="evidence" value="ECO:0007669"/>
    <property type="project" value="TreeGrafter"/>
</dbReference>
<evidence type="ECO:0000256" key="3">
    <source>
        <dbReference type="ARBA" id="ARBA00023163"/>
    </source>
</evidence>
<dbReference type="PANTHER" id="PTHR30055">
    <property type="entry name" value="HTH-TYPE TRANSCRIPTIONAL REGULATOR RUTR"/>
    <property type="match status" value="1"/>
</dbReference>
<evidence type="ECO:0000256" key="1">
    <source>
        <dbReference type="ARBA" id="ARBA00023015"/>
    </source>
</evidence>
<name>A0A0C5G9G1_9ACTN</name>
<dbReference type="GO" id="GO:0000976">
    <property type="term" value="F:transcription cis-regulatory region binding"/>
    <property type="evidence" value="ECO:0007669"/>
    <property type="project" value="TreeGrafter"/>
</dbReference>
<evidence type="ECO:0000259" key="5">
    <source>
        <dbReference type="PROSITE" id="PS50977"/>
    </source>
</evidence>
<dbReference type="SUPFAM" id="SSF46689">
    <property type="entry name" value="Homeodomain-like"/>
    <property type="match status" value="1"/>
</dbReference>
<keyword evidence="1" id="KW-0805">Transcription regulation</keyword>
<dbReference type="PRINTS" id="PR00455">
    <property type="entry name" value="HTHTETR"/>
</dbReference>
<organism evidence="6 7">
    <name type="scientific">Streptomyces cyaneogriseus subsp. noncyanogenus</name>
    <dbReference type="NCBI Taxonomy" id="477245"/>
    <lineage>
        <taxon>Bacteria</taxon>
        <taxon>Bacillati</taxon>
        <taxon>Actinomycetota</taxon>
        <taxon>Actinomycetes</taxon>
        <taxon>Kitasatosporales</taxon>
        <taxon>Streptomycetaceae</taxon>
        <taxon>Streptomyces</taxon>
    </lineage>
</organism>
<dbReference type="InterPro" id="IPR011075">
    <property type="entry name" value="TetR_C"/>
</dbReference>
<proteinExistence type="predicted"/>
<dbReference type="HOGENOM" id="CLU_069356_25_6_11"/>
<protein>
    <submittedName>
        <fullName evidence="6">TetR family transcriptional regulator</fullName>
    </submittedName>
</protein>
<dbReference type="PROSITE" id="PS01081">
    <property type="entry name" value="HTH_TETR_1"/>
    <property type="match status" value="1"/>
</dbReference>
<evidence type="ECO:0000313" key="7">
    <source>
        <dbReference type="Proteomes" id="UP000032234"/>
    </source>
</evidence>
<dbReference type="InterPro" id="IPR001647">
    <property type="entry name" value="HTH_TetR"/>
</dbReference>
<reference evidence="6 7" key="1">
    <citation type="submission" date="2015-02" db="EMBL/GenBank/DDBJ databases">
        <title>Genome sequence of thermotolerant Streptomyces cyaneogriseus subsp. Noncyanogenus NMWT1, the producer of nematocidal antibiotics nemadectin.</title>
        <authorList>
            <person name="Wang H."/>
            <person name="Li C."/>
            <person name="Xiang W."/>
            <person name="Wang X."/>
        </authorList>
    </citation>
    <scope>NUCLEOTIDE SEQUENCE [LARGE SCALE GENOMIC DNA]</scope>
    <source>
        <strain evidence="6 7">NMWT 1</strain>
    </source>
</reference>
<dbReference type="InterPro" id="IPR050109">
    <property type="entry name" value="HTH-type_TetR-like_transc_reg"/>
</dbReference>
<dbReference type="InterPro" id="IPR036271">
    <property type="entry name" value="Tet_transcr_reg_TetR-rel_C_sf"/>
</dbReference>
<sequence>MTQERPRGRPRSPEADRAILDAAEEVLLRDGYAGLSMEKVAAEAGVGKPTVYRRWVSKAALVGDVAKRGYRAAAPEVAIPRPGPGDAARAVAHWFRSHTEAMTDPRNRALVLALTAAAAESPQDAESLYRAHTLEQHRAIVDLLRAGMDSGEFRTDADPDAVVDALIGSTLYLLLTGGAAAAPQRAEGLARALLDGIRAS</sequence>
<dbReference type="STRING" id="477245.TU94_03720"/>
<dbReference type="PATRIC" id="fig|477245.3.peg.821"/>
<dbReference type="Gene3D" id="1.10.10.60">
    <property type="entry name" value="Homeodomain-like"/>
    <property type="match status" value="1"/>
</dbReference>
<feature type="domain" description="HTH tetR-type" evidence="5">
    <location>
        <begin position="13"/>
        <end position="73"/>
    </location>
</feature>
<dbReference type="OrthoDB" id="9796019at2"/>
<dbReference type="AlphaFoldDB" id="A0A0C5G9G1"/>
<accession>A0A0C5G9G1</accession>
<dbReference type="Pfam" id="PF16859">
    <property type="entry name" value="TetR_C_11"/>
    <property type="match status" value="1"/>
</dbReference>
<evidence type="ECO:0000256" key="4">
    <source>
        <dbReference type="PROSITE-ProRule" id="PRU00335"/>
    </source>
</evidence>
<dbReference type="PROSITE" id="PS50977">
    <property type="entry name" value="HTH_TETR_2"/>
    <property type="match status" value="1"/>
</dbReference>
<evidence type="ECO:0000313" key="6">
    <source>
        <dbReference type="EMBL" id="AJP00731.1"/>
    </source>
</evidence>
<dbReference type="InterPro" id="IPR023772">
    <property type="entry name" value="DNA-bd_HTH_TetR-type_CS"/>
</dbReference>
<feature type="DNA-binding region" description="H-T-H motif" evidence="4">
    <location>
        <begin position="36"/>
        <end position="55"/>
    </location>
</feature>